<organism evidence="1">
    <name type="scientific">Anguilla anguilla</name>
    <name type="common">European freshwater eel</name>
    <name type="synonym">Muraena anguilla</name>
    <dbReference type="NCBI Taxonomy" id="7936"/>
    <lineage>
        <taxon>Eukaryota</taxon>
        <taxon>Metazoa</taxon>
        <taxon>Chordata</taxon>
        <taxon>Craniata</taxon>
        <taxon>Vertebrata</taxon>
        <taxon>Euteleostomi</taxon>
        <taxon>Actinopterygii</taxon>
        <taxon>Neopterygii</taxon>
        <taxon>Teleostei</taxon>
        <taxon>Anguilliformes</taxon>
        <taxon>Anguillidae</taxon>
        <taxon>Anguilla</taxon>
    </lineage>
</organism>
<dbReference type="AlphaFoldDB" id="A0A0E9UXX0"/>
<reference evidence="1" key="1">
    <citation type="submission" date="2014-11" db="EMBL/GenBank/DDBJ databases">
        <authorList>
            <person name="Amaro Gonzalez C."/>
        </authorList>
    </citation>
    <scope>NUCLEOTIDE SEQUENCE</scope>
</reference>
<dbReference type="EMBL" id="GBXM01037915">
    <property type="protein sequence ID" value="JAH70662.1"/>
    <property type="molecule type" value="Transcribed_RNA"/>
</dbReference>
<protein>
    <submittedName>
        <fullName evidence="1">Uncharacterized protein</fullName>
    </submittedName>
</protein>
<proteinExistence type="predicted"/>
<reference evidence="1" key="2">
    <citation type="journal article" date="2015" name="Fish Shellfish Immunol.">
        <title>Early steps in the European eel (Anguilla anguilla)-Vibrio vulnificus interaction in the gills: Role of the RtxA13 toxin.</title>
        <authorList>
            <person name="Callol A."/>
            <person name="Pajuelo D."/>
            <person name="Ebbesson L."/>
            <person name="Teles M."/>
            <person name="MacKenzie S."/>
            <person name="Amaro C."/>
        </authorList>
    </citation>
    <scope>NUCLEOTIDE SEQUENCE</scope>
</reference>
<evidence type="ECO:0000313" key="1">
    <source>
        <dbReference type="EMBL" id="JAH70662.1"/>
    </source>
</evidence>
<name>A0A0E9UXX0_ANGAN</name>
<sequence length="29" mass="3179">MIMQKPAMAEVVHMRRNGSLCCLLSGTNS</sequence>
<accession>A0A0E9UXX0</accession>